<dbReference type="RefSeq" id="WP_073031380.1">
    <property type="nucleotide sequence ID" value="NZ_BMLR01000001.1"/>
</dbReference>
<protein>
    <submittedName>
        <fullName evidence="2">Histidine phosphotransferase ChpT</fullName>
    </submittedName>
</protein>
<dbReference type="Proteomes" id="UP000183974">
    <property type="component" value="Unassembled WGS sequence"/>
</dbReference>
<organism evidence="2 3">
    <name type="scientific">Roseovarius pacificus</name>
    <dbReference type="NCBI Taxonomy" id="337701"/>
    <lineage>
        <taxon>Bacteria</taxon>
        <taxon>Pseudomonadati</taxon>
        <taxon>Pseudomonadota</taxon>
        <taxon>Alphaproteobacteria</taxon>
        <taxon>Rhodobacterales</taxon>
        <taxon>Roseobacteraceae</taxon>
        <taxon>Roseovarius</taxon>
    </lineage>
</organism>
<evidence type="ECO:0000259" key="1">
    <source>
        <dbReference type="Pfam" id="PF10090"/>
    </source>
</evidence>
<keyword evidence="2" id="KW-0808">Transferase</keyword>
<accession>A0A1M6WJG3</accession>
<dbReference type="Gene3D" id="1.10.287.130">
    <property type="match status" value="1"/>
</dbReference>
<name>A0A1M6WJG3_9RHOB</name>
<dbReference type="InterPro" id="IPR018762">
    <property type="entry name" value="ChpT_C"/>
</dbReference>
<dbReference type="EMBL" id="FRBR01000001">
    <property type="protein sequence ID" value="SHK93933.1"/>
    <property type="molecule type" value="Genomic_DNA"/>
</dbReference>
<feature type="domain" description="Histidine phosphotransferase ChpT C-terminal" evidence="1">
    <location>
        <begin position="78"/>
        <end position="195"/>
    </location>
</feature>
<reference evidence="2 3" key="1">
    <citation type="submission" date="2016-11" db="EMBL/GenBank/DDBJ databases">
        <authorList>
            <person name="Jaros S."/>
            <person name="Januszkiewicz K."/>
            <person name="Wedrychowicz H."/>
        </authorList>
    </citation>
    <scope>NUCLEOTIDE SEQUENCE [LARGE SCALE GENOMIC DNA]</scope>
    <source>
        <strain evidence="2 3">DSM 29589</strain>
    </source>
</reference>
<dbReference type="Gene3D" id="3.30.565.10">
    <property type="entry name" value="Histidine kinase-like ATPase, C-terminal domain"/>
    <property type="match status" value="1"/>
</dbReference>
<proteinExistence type="predicted"/>
<dbReference type="GO" id="GO:0016740">
    <property type="term" value="F:transferase activity"/>
    <property type="evidence" value="ECO:0007669"/>
    <property type="project" value="UniProtKB-KW"/>
</dbReference>
<dbReference type="OrthoDB" id="9803702at2"/>
<dbReference type="AlphaFoldDB" id="A0A1M6WJG3"/>
<evidence type="ECO:0000313" key="3">
    <source>
        <dbReference type="Proteomes" id="UP000183974"/>
    </source>
</evidence>
<gene>
    <name evidence="2" type="ORF">SAMN05444398_10141</name>
</gene>
<dbReference type="STRING" id="337701.SAMN05444398_10141"/>
<keyword evidence="3" id="KW-1185">Reference proteome</keyword>
<dbReference type="Pfam" id="PF10090">
    <property type="entry name" value="HPTransfase"/>
    <property type="match status" value="1"/>
</dbReference>
<evidence type="ECO:0000313" key="2">
    <source>
        <dbReference type="EMBL" id="SHK93933.1"/>
    </source>
</evidence>
<sequence length="201" mass="21659">MTHHSDMIAALVGSRICHDLISPAGAVSNGIELLGMAGTTDGPEMQLLRDSAATTNARIRLFRLAFGQASDGQGVARDEITGLLSKLYENGRIRIATFPDQDFDRVQAKALILAVLCAEHALPFGGQLRVSIHEGLFQIRAESDRLGADPALWALLQGDPTTDAQDVPPSAVEFLLLPRLLGRMGRRCEVQITGKTAEITF</sequence>
<dbReference type="InterPro" id="IPR036890">
    <property type="entry name" value="HATPase_C_sf"/>
</dbReference>